<dbReference type="PROSITE" id="PS51382">
    <property type="entry name" value="SPX"/>
    <property type="match status" value="1"/>
</dbReference>
<dbReference type="GO" id="GO:0007034">
    <property type="term" value="P:vacuolar transport"/>
    <property type="evidence" value="ECO:0007669"/>
    <property type="project" value="TreeGrafter"/>
</dbReference>
<dbReference type="InterPro" id="IPR051572">
    <property type="entry name" value="VTC_Complex_Subunit"/>
</dbReference>
<organism evidence="7 8">
    <name type="scientific">Botryosphaeria parva (strain UCR-NP2)</name>
    <name type="common">Grapevine canker fungus</name>
    <name type="synonym">Neofusicoccum parvum</name>
    <dbReference type="NCBI Taxonomy" id="1287680"/>
    <lineage>
        <taxon>Eukaryota</taxon>
        <taxon>Fungi</taxon>
        <taxon>Dikarya</taxon>
        <taxon>Ascomycota</taxon>
        <taxon>Pezizomycotina</taxon>
        <taxon>Dothideomycetes</taxon>
        <taxon>Dothideomycetes incertae sedis</taxon>
        <taxon>Botryosphaeriales</taxon>
        <taxon>Botryosphaeriaceae</taxon>
        <taxon>Neofusicoccum</taxon>
    </lineage>
</organism>
<dbReference type="Proteomes" id="UP000013521">
    <property type="component" value="Unassembled WGS sequence"/>
</dbReference>
<evidence type="ECO:0000256" key="3">
    <source>
        <dbReference type="ARBA" id="ARBA00022692"/>
    </source>
</evidence>
<dbReference type="GO" id="GO:0033254">
    <property type="term" value="C:vacuolar transporter chaperone complex"/>
    <property type="evidence" value="ECO:0007669"/>
    <property type="project" value="TreeGrafter"/>
</dbReference>
<dbReference type="EMBL" id="KB916269">
    <property type="protein sequence ID" value="EOD47915.1"/>
    <property type="molecule type" value="Genomic_DNA"/>
</dbReference>
<keyword evidence="3" id="KW-0812">Transmembrane</keyword>
<name>R1G8R6_BOTPV</name>
<comment type="subcellular location">
    <subcellularLocation>
        <location evidence="1">Vacuole membrane</location>
        <topology evidence="1">Multi-pass membrane protein</topology>
    </subcellularLocation>
</comment>
<evidence type="ECO:0000256" key="5">
    <source>
        <dbReference type="ARBA" id="ARBA00023136"/>
    </source>
</evidence>
<evidence type="ECO:0000313" key="8">
    <source>
        <dbReference type="Proteomes" id="UP000013521"/>
    </source>
</evidence>
<evidence type="ECO:0000259" key="6">
    <source>
        <dbReference type="PROSITE" id="PS51382"/>
    </source>
</evidence>
<dbReference type="KEGG" id="npa:UCRNP2_5333"/>
<dbReference type="GO" id="GO:0000329">
    <property type="term" value="C:fungal-type vacuole membrane"/>
    <property type="evidence" value="ECO:0007669"/>
    <property type="project" value="TreeGrafter"/>
</dbReference>
<dbReference type="OrthoDB" id="5588846at2759"/>
<evidence type="ECO:0000256" key="1">
    <source>
        <dbReference type="ARBA" id="ARBA00004128"/>
    </source>
</evidence>
<dbReference type="InterPro" id="IPR004331">
    <property type="entry name" value="SPX_dom"/>
</dbReference>
<sequence>MKYGETLRQRSIPQWGPYNIDYDEIKHLIKEHTTPGNGKAVSIPGQPDLHRNQFEDQLYGVLAQEHQRIDLFVRSKSGEIERRLNHIAKQINQFTLREQATSPNDRKISEKRRQKYGRIEGDVLRAGEEVRSLARFVGAQRLAFAKLLKKYKKWTRSDALEQRFKHDVLNQPGTFSHTDLSSLLNYWSDTLHAVREAYQAGQTPQTPKIALSDDNPVEVAQSEDLKKISTLRWRHFR</sequence>
<dbReference type="eggNOG" id="ENOG502QSRA">
    <property type="taxonomic scope" value="Eukaryota"/>
</dbReference>
<reference evidence="8" key="1">
    <citation type="journal article" date="2013" name="Genome Announc.">
        <title>Draft genome sequence of Neofusicoccum parvum isolate UCR-NP2, a fungal vascular pathogen associated with grapevine cankers.</title>
        <authorList>
            <person name="Blanco-Ulate B."/>
            <person name="Rolshausen P."/>
            <person name="Cantu D."/>
        </authorList>
    </citation>
    <scope>NUCLEOTIDE SEQUENCE [LARGE SCALE GENOMIC DNA]</scope>
    <source>
        <strain evidence="8">UCR-NP2</strain>
    </source>
</reference>
<dbReference type="PANTHER" id="PTHR46140">
    <property type="entry name" value="VACUOLAR TRANSPORTER CHAPERONE 1-RELATED"/>
    <property type="match status" value="1"/>
</dbReference>
<dbReference type="HOGENOM" id="CLU_1170504_0_0_1"/>
<evidence type="ECO:0000313" key="7">
    <source>
        <dbReference type="EMBL" id="EOD47915.1"/>
    </source>
</evidence>
<dbReference type="GO" id="GO:0042144">
    <property type="term" value="P:vacuole fusion, non-autophagic"/>
    <property type="evidence" value="ECO:0007669"/>
    <property type="project" value="TreeGrafter"/>
</dbReference>
<keyword evidence="4" id="KW-1133">Transmembrane helix</keyword>
<dbReference type="STRING" id="1287680.R1G8R6"/>
<keyword evidence="2" id="KW-0926">Vacuole</keyword>
<evidence type="ECO:0000256" key="4">
    <source>
        <dbReference type="ARBA" id="ARBA00022989"/>
    </source>
</evidence>
<protein>
    <submittedName>
        <fullName evidence="7">Putative spx domain-containing protein</fullName>
    </submittedName>
</protein>
<dbReference type="GO" id="GO:0006799">
    <property type="term" value="P:polyphosphate biosynthetic process"/>
    <property type="evidence" value="ECO:0007669"/>
    <property type="project" value="UniProtKB-ARBA"/>
</dbReference>
<dbReference type="PANTHER" id="PTHR46140:SF1">
    <property type="entry name" value="VACUOLAR TRANSPORTER CHAPERONE COMPLEX SUBUNIT 4-RELATED"/>
    <property type="match status" value="1"/>
</dbReference>
<gene>
    <name evidence="7" type="ORF">UCRNP2_5333</name>
</gene>
<dbReference type="GO" id="GO:0016237">
    <property type="term" value="P:microautophagy"/>
    <property type="evidence" value="ECO:0007669"/>
    <property type="project" value="TreeGrafter"/>
</dbReference>
<accession>R1G8R6</accession>
<keyword evidence="5" id="KW-0472">Membrane</keyword>
<dbReference type="CDD" id="cd14474">
    <property type="entry name" value="SPX_YDR089W"/>
    <property type="match status" value="1"/>
</dbReference>
<feature type="domain" description="SPX" evidence="6">
    <location>
        <begin position="1"/>
        <end position="165"/>
    </location>
</feature>
<evidence type="ECO:0000256" key="2">
    <source>
        <dbReference type="ARBA" id="ARBA00022554"/>
    </source>
</evidence>
<proteinExistence type="predicted"/>
<dbReference type="AlphaFoldDB" id="R1G8R6"/>